<sequence length="500" mass="59192">MIFPALAEAFGDSVRELFVKPKISFDIIVIEPQDDWMDDSIQAIRKVSKIVPLEIKYIKNIEQGNFNFNQSAVILGTRQSIRLCRRFIRLTNFPKELKFLISLDNIDFKTPSNYVDKPNTKFNIIQFYEYFLQSTKNTIDLITFEWYTPKAFVAQLNSYKKLKNVHGDTFDVLDVVGSKANFTVYRQHRNFNFTTNKAELKPHNKLILNPQIIANIEDYRDDFYHMTSTFENKVYRMIINKGEKYTSYEKLLKPFDITTWRVFFEMMAGDVRKNVPTTLEGLLEENYTIILQQGEKSTQIFESTITQSRKVSIKYVDHVHCPMERAGKKSAFLSVNLEIEIFKIDCYDPFLVLKETFLTLPVAFMTRSNHFMYHAINEVVDVIIPTGIPQHWFQVQWNHLINGFDHWDHSQDFELKSFILDDWDFGFHLWLICCGISFLVFIIEFSQWPKIKEIWSKKWKVDNVDKINKIRMIQVRPYTKVDVCKEVGEFLDFETWEIKG</sequence>
<keyword evidence="1" id="KW-0472">Membrane</keyword>
<keyword evidence="3" id="KW-1185">Reference proteome</keyword>
<organism evidence="2 3">
    <name type="scientific">Polypedilum vanderplanki</name>
    <name type="common">Sleeping chironomid midge</name>
    <dbReference type="NCBI Taxonomy" id="319348"/>
    <lineage>
        <taxon>Eukaryota</taxon>
        <taxon>Metazoa</taxon>
        <taxon>Ecdysozoa</taxon>
        <taxon>Arthropoda</taxon>
        <taxon>Hexapoda</taxon>
        <taxon>Insecta</taxon>
        <taxon>Pterygota</taxon>
        <taxon>Neoptera</taxon>
        <taxon>Endopterygota</taxon>
        <taxon>Diptera</taxon>
        <taxon>Nematocera</taxon>
        <taxon>Chironomoidea</taxon>
        <taxon>Chironomidae</taxon>
        <taxon>Chironominae</taxon>
        <taxon>Polypedilum</taxon>
        <taxon>Polypedilum</taxon>
    </lineage>
</organism>
<evidence type="ECO:0000256" key="1">
    <source>
        <dbReference type="SAM" id="Phobius"/>
    </source>
</evidence>
<protein>
    <submittedName>
        <fullName evidence="2">Uncharacterized protein</fullName>
    </submittedName>
</protein>
<evidence type="ECO:0000313" key="2">
    <source>
        <dbReference type="EMBL" id="KAG5673225.1"/>
    </source>
</evidence>
<reference evidence="2" key="1">
    <citation type="submission" date="2021-03" db="EMBL/GenBank/DDBJ databases">
        <title>Chromosome level genome of the anhydrobiotic midge Polypedilum vanderplanki.</title>
        <authorList>
            <person name="Yoshida Y."/>
            <person name="Kikawada T."/>
            <person name="Gusev O."/>
        </authorList>
    </citation>
    <scope>NUCLEOTIDE SEQUENCE</scope>
    <source>
        <strain evidence="2">NIAS01</strain>
        <tissue evidence="2">Whole body or cell culture</tissue>
    </source>
</reference>
<accession>A0A9J6BTL1</accession>
<keyword evidence="1" id="KW-0812">Transmembrane</keyword>
<dbReference type="AlphaFoldDB" id="A0A9J6BTL1"/>
<evidence type="ECO:0000313" key="3">
    <source>
        <dbReference type="Proteomes" id="UP001107558"/>
    </source>
</evidence>
<dbReference type="Proteomes" id="UP001107558">
    <property type="component" value="Chromosome 3"/>
</dbReference>
<gene>
    <name evidence="2" type="ORF">PVAND_003289</name>
</gene>
<name>A0A9J6BTL1_POLVA</name>
<dbReference type="EMBL" id="JADBJN010000003">
    <property type="protein sequence ID" value="KAG5673225.1"/>
    <property type="molecule type" value="Genomic_DNA"/>
</dbReference>
<dbReference type="OrthoDB" id="7739311at2759"/>
<feature type="transmembrane region" description="Helical" evidence="1">
    <location>
        <begin position="425"/>
        <end position="443"/>
    </location>
</feature>
<comment type="caution">
    <text evidence="2">The sequence shown here is derived from an EMBL/GenBank/DDBJ whole genome shotgun (WGS) entry which is preliminary data.</text>
</comment>
<keyword evidence="1" id="KW-1133">Transmembrane helix</keyword>
<proteinExistence type="predicted"/>